<organism evidence="1">
    <name type="scientific">Lepeophtheirus salmonis</name>
    <name type="common">Salmon louse</name>
    <name type="synonym">Caligus salmonis</name>
    <dbReference type="NCBI Taxonomy" id="72036"/>
    <lineage>
        <taxon>Eukaryota</taxon>
        <taxon>Metazoa</taxon>
        <taxon>Ecdysozoa</taxon>
        <taxon>Arthropoda</taxon>
        <taxon>Crustacea</taxon>
        <taxon>Multicrustacea</taxon>
        <taxon>Hexanauplia</taxon>
        <taxon>Copepoda</taxon>
        <taxon>Siphonostomatoida</taxon>
        <taxon>Caligidae</taxon>
        <taxon>Lepeophtheirus</taxon>
    </lineage>
</organism>
<protein>
    <submittedName>
        <fullName evidence="1">Uncharacterized protein</fullName>
    </submittedName>
</protein>
<dbReference type="EMBL" id="HACA01024405">
    <property type="protein sequence ID" value="CDW41766.1"/>
    <property type="molecule type" value="Transcribed_RNA"/>
</dbReference>
<reference evidence="1" key="1">
    <citation type="submission" date="2014-05" db="EMBL/GenBank/DDBJ databases">
        <authorList>
            <person name="Chronopoulou M."/>
        </authorList>
    </citation>
    <scope>NUCLEOTIDE SEQUENCE</scope>
    <source>
        <tissue evidence="1">Whole organism</tissue>
    </source>
</reference>
<name>A0A0K2UVP4_LEPSM</name>
<proteinExistence type="predicted"/>
<dbReference type="AlphaFoldDB" id="A0A0K2UVP4"/>
<evidence type="ECO:0000313" key="1">
    <source>
        <dbReference type="EMBL" id="CDW41766.1"/>
    </source>
</evidence>
<accession>A0A0K2UVP4</accession>
<sequence length="54" mass="6347">MILAYIKRTTKRKLFTVLSIWNVHTNNNNLLNVLSCTVVKNLVFRKFSKDTTFT</sequence>